<dbReference type="AlphaFoldDB" id="A0AAV7XVR8"/>
<sequence length="312" mass="34789">METAEEDSALKALIELVPQFGNSYVHIKHPKSVLTLLNKIVLGGSKSLQVIADFDHTITKQHINGERHVSSFCVIGNCSTIPSGFREQDRELLQKYLPIERDPHLTKEEKTPYMVEWYSKTSEVFSGFPLDSNEINNAVKGSHTELRTGTQELVKVLDAENIPMLVFSAGLGDVVESILKEHDVVNKNIHVISNFLQFKDGCVNGFTADMVHPFNKNGKAAAHTKYFDLMASRHNVLLMGDNLGDADMADGVPNTDAVLKIGFLFGNNVNLLLPQYMDHFDVVLIDDQTMDVANSIIRLLIEKNSTNETLKH</sequence>
<comment type="similarity">
    <text evidence="2 9">Belongs to the pyrimidine 5'-nucleotidase family.</text>
</comment>
<dbReference type="InterPro" id="IPR006434">
    <property type="entry name" value="Pyrimidine_nucleotidase_eu"/>
</dbReference>
<dbReference type="EMBL" id="JAPTSV010000002">
    <property type="protein sequence ID" value="KAJ1530648.1"/>
    <property type="molecule type" value="Genomic_DNA"/>
</dbReference>
<evidence type="ECO:0000256" key="6">
    <source>
        <dbReference type="ARBA" id="ARBA00022801"/>
    </source>
</evidence>
<evidence type="ECO:0000256" key="1">
    <source>
        <dbReference type="ARBA" id="ARBA00000815"/>
    </source>
</evidence>
<comment type="subcellular location">
    <subcellularLocation>
        <location evidence="9">Cytoplasm</location>
    </subcellularLocation>
</comment>
<keyword evidence="11" id="KW-1185">Reference proteome</keyword>
<organism evidence="10 11">
    <name type="scientific">Megalurothrips usitatus</name>
    <name type="common">bean blossom thrips</name>
    <dbReference type="NCBI Taxonomy" id="439358"/>
    <lineage>
        <taxon>Eukaryota</taxon>
        <taxon>Metazoa</taxon>
        <taxon>Ecdysozoa</taxon>
        <taxon>Arthropoda</taxon>
        <taxon>Hexapoda</taxon>
        <taxon>Insecta</taxon>
        <taxon>Pterygota</taxon>
        <taxon>Neoptera</taxon>
        <taxon>Paraneoptera</taxon>
        <taxon>Thysanoptera</taxon>
        <taxon>Terebrantia</taxon>
        <taxon>Thripoidea</taxon>
        <taxon>Thripidae</taxon>
        <taxon>Megalurothrips</taxon>
    </lineage>
</organism>
<keyword evidence="9" id="KW-0963">Cytoplasm</keyword>
<evidence type="ECO:0000256" key="3">
    <source>
        <dbReference type="ARBA" id="ARBA00012643"/>
    </source>
</evidence>
<dbReference type="SUPFAM" id="SSF56784">
    <property type="entry name" value="HAD-like"/>
    <property type="match status" value="1"/>
</dbReference>
<dbReference type="InterPro" id="IPR036412">
    <property type="entry name" value="HAD-like_sf"/>
</dbReference>
<proteinExistence type="inferred from homology"/>
<dbReference type="Gene3D" id="1.10.150.340">
    <property type="entry name" value="Pyrimidine 5'-nucleotidase (UMPH-1), N-terminal domain"/>
    <property type="match status" value="1"/>
</dbReference>
<keyword evidence="4" id="KW-0479">Metal-binding</keyword>
<dbReference type="SFLD" id="SFLDG01128">
    <property type="entry name" value="C1.4:_5'-Nucleotidase_Like"/>
    <property type="match status" value="1"/>
</dbReference>
<reference evidence="10" key="1">
    <citation type="submission" date="2022-12" db="EMBL/GenBank/DDBJ databases">
        <title>Chromosome-level genome assembly of the bean flower thrips Megalurothrips usitatus.</title>
        <authorList>
            <person name="Ma L."/>
            <person name="Liu Q."/>
            <person name="Li H."/>
            <person name="Cai W."/>
        </authorList>
    </citation>
    <scope>NUCLEOTIDE SEQUENCE</scope>
    <source>
        <strain evidence="10">Cailab_2022a</strain>
    </source>
</reference>
<dbReference type="Proteomes" id="UP001075354">
    <property type="component" value="Chromosome 2"/>
</dbReference>
<keyword evidence="7" id="KW-0460">Magnesium</keyword>
<keyword evidence="8 9" id="KW-0546">Nucleotide metabolism</keyword>
<comment type="catalytic activity">
    <reaction evidence="1 9">
        <text>a ribonucleoside 5'-phosphate + H2O = a ribonucleoside + phosphate</text>
        <dbReference type="Rhea" id="RHEA:12484"/>
        <dbReference type="ChEBI" id="CHEBI:15377"/>
        <dbReference type="ChEBI" id="CHEBI:18254"/>
        <dbReference type="ChEBI" id="CHEBI:43474"/>
        <dbReference type="ChEBI" id="CHEBI:58043"/>
        <dbReference type="EC" id="3.1.3.5"/>
    </reaction>
</comment>
<dbReference type="SFLD" id="SFLDS00003">
    <property type="entry name" value="Haloacid_Dehalogenase"/>
    <property type="match status" value="1"/>
</dbReference>
<accession>A0AAV7XVR8</accession>
<dbReference type="NCBIfam" id="TIGR01544">
    <property type="entry name" value="HAD-SF-IE"/>
    <property type="match status" value="1"/>
</dbReference>
<dbReference type="GO" id="GO:0005737">
    <property type="term" value="C:cytoplasm"/>
    <property type="evidence" value="ECO:0007669"/>
    <property type="project" value="UniProtKB-SubCell"/>
</dbReference>
<dbReference type="Pfam" id="PF05822">
    <property type="entry name" value="UMPH-1"/>
    <property type="match status" value="1"/>
</dbReference>
<evidence type="ECO:0000313" key="10">
    <source>
        <dbReference type="EMBL" id="KAJ1530648.1"/>
    </source>
</evidence>
<dbReference type="GO" id="GO:0008253">
    <property type="term" value="F:5'-nucleotidase activity"/>
    <property type="evidence" value="ECO:0007669"/>
    <property type="project" value="UniProtKB-EC"/>
</dbReference>
<dbReference type="Gene3D" id="3.40.50.1000">
    <property type="entry name" value="HAD superfamily/HAD-like"/>
    <property type="match status" value="1"/>
</dbReference>
<dbReference type="GO" id="GO:0009117">
    <property type="term" value="P:nucleotide metabolic process"/>
    <property type="evidence" value="ECO:0007669"/>
    <property type="project" value="UniProtKB-KW"/>
</dbReference>
<evidence type="ECO:0000256" key="7">
    <source>
        <dbReference type="ARBA" id="ARBA00022842"/>
    </source>
</evidence>
<evidence type="ECO:0000256" key="9">
    <source>
        <dbReference type="RuleBase" id="RU361276"/>
    </source>
</evidence>
<evidence type="ECO:0000256" key="5">
    <source>
        <dbReference type="ARBA" id="ARBA00022741"/>
    </source>
</evidence>
<dbReference type="PANTHER" id="PTHR13045:SF0">
    <property type="entry name" value="7-METHYLGUANOSINE PHOSPHATE-SPECIFIC 5'-NUCLEOTIDASE"/>
    <property type="match status" value="1"/>
</dbReference>
<dbReference type="InterPro" id="IPR023214">
    <property type="entry name" value="HAD_sf"/>
</dbReference>
<dbReference type="GO" id="GO:0000166">
    <property type="term" value="F:nucleotide binding"/>
    <property type="evidence" value="ECO:0007669"/>
    <property type="project" value="UniProtKB-KW"/>
</dbReference>
<evidence type="ECO:0000256" key="2">
    <source>
        <dbReference type="ARBA" id="ARBA00008389"/>
    </source>
</evidence>
<dbReference type="EC" id="3.1.3.5" evidence="3 9"/>
<name>A0AAV7XVR8_9NEOP</name>
<gene>
    <name evidence="10" type="ORF">ONE63_005520</name>
</gene>
<protein>
    <recommendedName>
        <fullName evidence="3 9">5'-nucleotidase</fullName>
        <ecNumber evidence="3 9">3.1.3.5</ecNumber>
    </recommendedName>
</protein>
<dbReference type="PANTHER" id="PTHR13045">
    <property type="entry name" value="5'-NUCLEOTIDASE"/>
    <property type="match status" value="1"/>
</dbReference>
<evidence type="ECO:0000256" key="8">
    <source>
        <dbReference type="ARBA" id="ARBA00023080"/>
    </source>
</evidence>
<evidence type="ECO:0000313" key="11">
    <source>
        <dbReference type="Proteomes" id="UP001075354"/>
    </source>
</evidence>
<dbReference type="GO" id="GO:0000287">
    <property type="term" value="F:magnesium ion binding"/>
    <property type="evidence" value="ECO:0007669"/>
    <property type="project" value="InterPro"/>
</dbReference>
<comment type="caution">
    <text evidence="10">The sequence shown here is derived from an EMBL/GenBank/DDBJ whole genome shotgun (WGS) entry which is preliminary data.</text>
</comment>
<evidence type="ECO:0000256" key="4">
    <source>
        <dbReference type="ARBA" id="ARBA00022723"/>
    </source>
</evidence>
<keyword evidence="5 9" id="KW-0547">Nucleotide-binding</keyword>
<dbReference type="FunFam" id="1.10.150.340:FF:000001">
    <property type="entry name" value="Cytosolic 5-nucleotidase 3-like"/>
    <property type="match status" value="1"/>
</dbReference>
<keyword evidence="6 9" id="KW-0378">Hydrolase</keyword>